<comment type="caution">
    <text evidence="2">The sequence shown here is derived from an EMBL/GenBank/DDBJ whole genome shotgun (WGS) entry which is preliminary data.</text>
</comment>
<proteinExistence type="predicted"/>
<reference evidence="2 3" key="1">
    <citation type="submission" date="2023-02" db="EMBL/GenBank/DDBJ databases">
        <title>LHISI_Scaffold_Assembly.</title>
        <authorList>
            <person name="Stuart O.P."/>
            <person name="Cleave R."/>
            <person name="Magrath M.J.L."/>
            <person name="Mikheyev A.S."/>
        </authorList>
    </citation>
    <scope>NUCLEOTIDE SEQUENCE [LARGE SCALE GENOMIC DNA]</scope>
    <source>
        <strain evidence="2">Daus_M_001</strain>
        <tissue evidence="2">Leg muscle</tissue>
    </source>
</reference>
<evidence type="ECO:0000313" key="3">
    <source>
        <dbReference type="Proteomes" id="UP001159363"/>
    </source>
</evidence>
<accession>A0ABQ9I5U4</accession>
<dbReference type="EMBL" id="JARBHB010000002">
    <property type="protein sequence ID" value="KAJ8892023.1"/>
    <property type="molecule type" value="Genomic_DNA"/>
</dbReference>
<name>A0ABQ9I5U4_9NEOP</name>
<protein>
    <recommendedName>
        <fullName evidence="4">DDE-1 domain-containing protein</fullName>
    </recommendedName>
</protein>
<feature type="region of interest" description="Disordered" evidence="1">
    <location>
        <begin position="57"/>
        <end position="85"/>
    </location>
</feature>
<dbReference type="Proteomes" id="UP001159363">
    <property type="component" value="Chromosome 2"/>
</dbReference>
<organism evidence="2 3">
    <name type="scientific">Dryococelus australis</name>
    <dbReference type="NCBI Taxonomy" id="614101"/>
    <lineage>
        <taxon>Eukaryota</taxon>
        <taxon>Metazoa</taxon>
        <taxon>Ecdysozoa</taxon>
        <taxon>Arthropoda</taxon>
        <taxon>Hexapoda</taxon>
        <taxon>Insecta</taxon>
        <taxon>Pterygota</taxon>
        <taxon>Neoptera</taxon>
        <taxon>Polyneoptera</taxon>
        <taxon>Phasmatodea</taxon>
        <taxon>Verophasmatodea</taxon>
        <taxon>Anareolatae</taxon>
        <taxon>Phasmatidae</taxon>
        <taxon>Eurycanthinae</taxon>
        <taxon>Dryococelus</taxon>
    </lineage>
</organism>
<gene>
    <name evidence="2" type="ORF">PR048_004588</name>
</gene>
<evidence type="ECO:0000313" key="2">
    <source>
        <dbReference type="EMBL" id="KAJ8892023.1"/>
    </source>
</evidence>
<keyword evidence="3" id="KW-1185">Reference proteome</keyword>
<evidence type="ECO:0000256" key="1">
    <source>
        <dbReference type="SAM" id="MobiDB-lite"/>
    </source>
</evidence>
<sequence>MDSSMVLDWIKCVCLGQRGMLVLNSFHGHVTSEVKASLQKEKTDLVIIPEEDYLWQDVSEEGSGTSEEGSCSDDDAVASEYNKWD</sequence>
<evidence type="ECO:0008006" key="4">
    <source>
        <dbReference type="Google" id="ProtNLM"/>
    </source>
</evidence>